<sequence length="205" mass="23718">MKSRNWVRFFLSTLIVGGVATSIVGFILRWSEYEKLFLSFNIVEIVAVLFWLIGVGFIFSIISQMGFFAYLTVHRFGLGIFRSVSLWNSVQILLIIFVLFDLVYFRYQFFAQTGDSIVPYILVAVVILLFSAVIAYFKQKQTNKDAFVPALFFMVVVSVIEWMPALRVNDRDWLYLMLFPILICNAYQLLILPKMTNDSPKAKKS</sequence>
<keyword evidence="2" id="KW-1185">Reference proteome</keyword>
<organism evidence="1 2">
    <name type="scientific">Aeribacillus pallidus</name>
    <dbReference type="NCBI Taxonomy" id="33936"/>
    <lineage>
        <taxon>Bacteria</taxon>
        <taxon>Bacillati</taxon>
        <taxon>Bacillota</taxon>
        <taxon>Bacilli</taxon>
        <taxon>Bacillales</taxon>
        <taxon>Bacillaceae</taxon>
        <taxon>Aeribacillus</taxon>
    </lineage>
</organism>
<dbReference type="PIRSF" id="PIRSF029886">
    <property type="entry name" value="KBAA"/>
    <property type="match status" value="1"/>
</dbReference>
<dbReference type="GO" id="GO:0045881">
    <property type="term" value="P:positive regulation of sporulation resulting in formation of a cellular spore"/>
    <property type="evidence" value="ECO:0007669"/>
    <property type="project" value="InterPro"/>
</dbReference>
<protein>
    <submittedName>
        <fullName evidence="1">KinB-signaling pathway activation protein</fullName>
    </submittedName>
</protein>
<name>A0A165YCL7_9BACI</name>
<proteinExistence type="predicted"/>
<reference evidence="1 2" key="1">
    <citation type="submission" date="2016-04" db="EMBL/GenBank/DDBJ databases">
        <title>Draft genome sequence of Aeribacillus pallidus 8m3 from petroleum reservoir.</title>
        <authorList>
            <person name="Poltaraus A.B."/>
            <person name="Nazina T.N."/>
            <person name="Tourova T.P."/>
            <person name="Malakho S.M."/>
            <person name="Korshunova A.V."/>
            <person name="Sokolova D.S."/>
        </authorList>
    </citation>
    <scope>NUCLEOTIDE SEQUENCE [LARGE SCALE GENOMIC DNA]</scope>
    <source>
        <strain evidence="1 2">8m3</strain>
    </source>
</reference>
<dbReference type="Pfam" id="PF14089">
    <property type="entry name" value="KbaA"/>
    <property type="match status" value="1"/>
</dbReference>
<comment type="caution">
    <text evidence="1">The sequence shown here is derived from an EMBL/GenBank/DDBJ whole genome shotgun (WGS) entry which is preliminary data.</text>
</comment>
<evidence type="ECO:0000313" key="1">
    <source>
        <dbReference type="EMBL" id="KZN96940.1"/>
    </source>
</evidence>
<accession>A0A165YCL7</accession>
<accession>A0A164ANT8</accession>
<dbReference type="GeneID" id="301124505"/>
<evidence type="ECO:0000313" key="2">
    <source>
        <dbReference type="Proteomes" id="UP000076476"/>
    </source>
</evidence>
<gene>
    <name evidence="1" type="ORF">AZI98_04985</name>
</gene>
<dbReference type="OrthoDB" id="2374256at2"/>
<dbReference type="InterPro" id="IPR024164">
    <property type="entry name" value="KinB-signalling_activ"/>
</dbReference>
<dbReference type="STRING" id="33936.AZI98_04985"/>
<dbReference type="AlphaFoldDB" id="A0A165YCL7"/>
<dbReference type="RefSeq" id="WP_063387198.1">
    <property type="nucleotide sequence ID" value="NZ_LVHY01000063.1"/>
</dbReference>
<dbReference type="EMBL" id="LWBR01000013">
    <property type="protein sequence ID" value="KZN96940.1"/>
    <property type="molecule type" value="Genomic_DNA"/>
</dbReference>
<dbReference type="Proteomes" id="UP000076476">
    <property type="component" value="Unassembled WGS sequence"/>
</dbReference>
<dbReference type="SMART" id="SM01251">
    <property type="entry name" value="KbaA"/>
    <property type="match status" value="1"/>
</dbReference>